<gene>
    <name evidence="1" type="ORF">P879_10310</name>
</gene>
<dbReference type="Proteomes" id="UP000699462">
    <property type="component" value="Unassembled WGS sequence"/>
</dbReference>
<proteinExistence type="predicted"/>
<dbReference type="EMBL" id="JTDF01007083">
    <property type="protein sequence ID" value="KAF8565244.1"/>
    <property type="molecule type" value="Genomic_DNA"/>
</dbReference>
<accession>A0A8T0DEA9</accession>
<comment type="caution">
    <text evidence="1">The sequence shown here is derived from an EMBL/GenBank/DDBJ whole genome shotgun (WGS) entry which is preliminary data.</text>
</comment>
<keyword evidence="2" id="KW-1185">Reference proteome</keyword>
<organism evidence="1 2">
    <name type="scientific">Paragonimus westermani</name>
    <dbReference type="NCBI Taxonomy" id="34504"/>
    <lineage>
        <taxon>Eukaryota</taxon>
        <taxon>Metazoa</taxon>
        <taxon>Spiralia</taxon>
        <taxon>Lophotrochozoa</taxon>
        <taxon>Platyhelminthes</taxon>
        <taxon>Trematoda</taxon>
        <taxon>Digenea</taxon>
        <taxon>Plagiorchiida</taxon>
        <taxon>Troglotremata</taxon>
        <taxon>Troglotrematidae</taxon>
        <taxon>Paragonimus</taxon>
    </lineage>
</organism>
<reference evidence="1 2" key="1">
    <citation type="submission" date="2019-07" db="EMBL/GenBank/DDBJ databases">
        <title>Annotation for the trematode Paragonimus westermani.</title>
        <authorList>
            <person name="Choi Y.-J."/>
        </authorList>
    </citation>
    <scope>NUCLEOTIDE SEQUENCE [LARGE SCALE GENOMIC DNA]</scope>
    <source>
        <strain evidence="1">180907_Pwestermani</strain>
    </source>
</reference>
<dbReference type="AlphaFoldDB" id="A0A8T0DEA9"/>
<evidence type="ECO:0000313" key="1">
    <source>
        <dbReference type="EMBL" id="KAF8565244.1"/>
    </source>
</evidence>
<name>A0A8T0DEA9_9TREM</name>
<sequence length="32" mass="3804">MSSAFRDDNPCIHDGYWLVTNCLNTLNIKFEW</sequence>
<evidence type="ECO:0000313" key="2">
    <source>
        <dbReference type="Proteomes" id="UP000699462"/>
    </source>
</evidence>
<protein>
    <submittedName>
        <fullName evidence="1">Uncharacterized protein</fullName>
    </submittedName>
</protein>